<evidence type="ECO:0000313" key="1">
    <source>
        <dbReference type="EMBL" id="SFV89157.1"/>
    </source>
</evidence>
<protein>
    <submittedName>
        <fullName evidence="1">Uncharacterized protein</fullName>
    </submittedName>
</protein>
<proteinExistence type="predicted"/>
<accession>A0A1W1E5M9</accession>
<name>A0A1W1E5M9_9ZZZZ</name>
<dbReference type="EMBL" id="FPIA01000126">
    <property type="protein sequence ID" value="SFV89157.1"/>
    <property type="molecule type" value="Genomic_DNA"/>
</dbReference>
<sequence length="165" mass="19281">MGLKKMKYHLIHKNSIDTVLDKARQYRSLLEPDLAISICLDIFLVDPENQEALVVYILALTDQYSHNNSKIQPKEITDTIARFESEFHRVYYTGIFLERKARALLKNPMSHSFAYEGLMEAVVKYEIAEKIAPEYCSDPILRYNSCLRTIEKEGLQPRIDFDEIY</sequence>
<gene>
    <name evidence="1" type="ORF">MNB_SUP05-SYMBIONT-7-765</name>
</gene>
<organism evidence="1">
    <name type="scientific">hydrothermal vent metagenome</name>
    <dbReference type="NCBI Taxonomy" id="652676"/>
    <lineage>
        <taxon>unclassified sequences</taxon>
        <taxon>metagenomes</taxon>
        <taxon>ecological metagenomes</taxon>
    </lineage>
</organism>
<reference evidence="1" key="1">
    <citation type="submission" date="2016-10" db="EMBL/GenBank/DDBJ databases">
        <authorList>
            <person name="de Groot N.N."/>
        </authorList>
    </citation>
    <scope>NUCLEOTIDE SEQUENCE</scope>
</reference>
<dbReference type="AlphaFoldDB" id="A0A1W1E5M9"/>